<evidence type="ECO:0000256" key="1">
    <source>
        <dbReference type="ARBA" id="ARBA00004651"/>
    </source>
</evidence>
<feature type="transmembrane region" description="Helical" evidence="8">
    <location>
        <begin position="299"/>
        <end position="322"/>
    </location>
</feature>
<dbReference type="Pfam" id="PF03023">
    <property type="entry name" value="MurJ"/>
    <property type="match status" value="1"/>
</dbReference>
<gene>
    <name evidence="9" type="ORF">UB32_00340</name>
</gene>
<keyword evidence="10" id="KW-1185">Reference proteome</keyword>
<keyword evidence="3 8" id="KW-0812">Transmembrane</keyword>
<comment type="subcellular location">
    <subcellularLocation>
        <location evidence="1">Cell membrane</location>
        <topology evidence="1">Multi-pass membrane protein</topology>
    </subcellularLocation>
</comment>
<feature type="transmembrane region" description="Helical" evidence="8">
    <location>
        <begin position="467"/>
        <end position="489"/>
    </location>
</feature>
<dbReference type="PANTHER" id="PTHR47019:SF1">
    <property type="entry name" value="LIPID II FLIPPASE MURJ"/>
    <property type="match status" value="1"/>
</dbReference>
<dbReference type="GO" id="GO:0009252">
    <property type="term" value="P:peptidoglycan biosynthetic process"/>
    <property type="evidence" value="ECO:0007669"/>
    <property type="project" value="UniProtKB-KW"/>
</dbReference>
<dbReference type="PATRIC" id="fig|285983.3.peg.2707"/>
<feature type="transmembrane region" description="Helical" evidence="8">
    <location>
        <begin position="342"/>
        <end position="363"/>
    </location>
</feature>
<dbReference type="InterPro" id="IPR004268">
    <property type="entry name" value="MurJ"/>
</dbReference>
<feature type="transmembrane region" description="Helical" evidence="8">
    <location>
        <begin position="434"/>
        <end position="455"/>
    </location>
</feature>
<protein>
    <submittedName>
        <fullName evidence="9">Membrane protein</fullName>
    </submittedName>
</protein>
<feature type="transmembrane region" description="Helical" evidence="8">
    <location>
        <begin position="375"/>
        <end position="394"/>
    </location>
</feature>
<keyword evidence="7 8" id="KW-0472">Membrane</keyword>
<feature type="transmembrane region" description="Helical" evidence="8">
    <location>
        <begin position="400"/>
        <end position="422"/>
    </location>
</feature>
<dbReference type="EMBL" id="JXIQ01000002">
    <property type="protein sequence ID" value="KIY23882.1"/>
    <property type="molecule type" value="Genomic_DNA"/>
</dbReference>
<dbReference type="GO" id="GO:0034204">
    <property type="term" value="P:lipid translocation"/>
    <property type="evidence" value="ECO:0007669"/>
    <property type="project" value="TreeGrafter"/>
</dbReference>
<dbReference type="InterPro" id="IPR051050">
    <property type="entry name" value="Lipid_II_flippase_MurJ/MviN"/>
</dbReference>
<dbReference type="GO" id="GO:0005886">
    <property type="term" value="C:plasma membrane"/>
    <property type="evidence" value="ECO:0007669"/>
    <property type="project" value="UniProtKB-SubCell"/>
</dbReference>
<evidence type="ECO:0000313" key="9">
    <source>
        <dbReference type="EMBL" id="KIY23882.1"/>
    </source>
</evidence>
<evidence type="ECO:0000313" key="10">
    <source>
        <dbReference type="Proteomes" id="UP000032512"/>
    </source>
</evidence>
<comment type="caution">
    <text evidence="9">The sequence shown here is derived from an EMBL/GenBank/DDBJ whole genome shotgun (WGS) entry which is preliminary data.</text>
</comment>
<organism evidence="9 10">
    <name type="scientific">Mesobacillus subterraneus</name>
    <dbReference type="NCBI Taxonomy" id="285983"/>
    <lineage>
        <taxon>Bacteria</taxon>
        <taxon>Bacillati</taxon>
        <taxon>Bacillota</taxon>
        <taxon>Bacilli</taxon>
        <taxon>Bacillales</taxon>
        <taxon>Bacillaceae</taxon>
        <taxon>Mesobacillus</taxon>
    </lineage>
</organism>
<sequence length="506" mass="56245">MSGMKKTAIWITLLALVLKLSGFLRESIIAREFGASEYTDGYLLAFSFITLVVAMISGGFNNVFLPMYLQKRKESPDETERNANGILNGTFLVFIGVTLAGYFLVPSIVPLIYGNMTETTEEVAVDITQFFFLFMSLIAVNGILESYLQGRRVFVPTQVSKLLATLMGAVFALLFSEQWGIYSLAYGFIFGTFLGTLIQFFFLFKNGYKWQPNVKVGKAFGSAFLVLLAPALLNSVVGQINMFVNKSFASGTESAAVTYLNNASLLVSIPQAIYATTVAAIIFTLLSEQVDNHKKFQRTVFMGMQITLVTLLPIAVGLLLVGKEAISFVFERGRFTAEDTNNTYIALVYYIPLIVTQGLQYIVSKSMYARGKTAIVLRISITTIVLNLVFNWIFVGPFGYPGLALTSSLVSVYYLGVSTFVVYKDFDQEERLKLAKLFARVILPTVIMAVPIYLIKQFTTISELYSLIQLAILVPLGAVLYTAGIYFFYREGFRQLLGILRKKNPA</sequence>
<dbReference type="RefSeq" id="WP_044390255.1">
    <property type="nucleotide sequence ID" value="NZ_JXIQ01000002.1"/>
</dbReference>
<feature type="transmembrane region" description="Helical" evidence="8">
    <location>
        <begin position="181"/>
        <end position="204"/>
    </location>
</feature>
<dbReference type="CDD" id="cd13123">
    <property type="entry name" value="MATE_MurJ_like"/>
    <property type="match status" value="1"/>
</dbReference>
<feature type="transmembrane region" description="Helical" evidence="8">
    <location>
        <begin position="224"/>
        <end position="244"/>
    </location>
</feature>
<feature type="transmembrane region" description="Helical" evidence="8">
    <location>
        <begin position="41"/>
        <end position="65"/>
    </location>
</feature>
<feature type="transmembrane region" description="Helical" evidence="8">
    <location>
        <begin position="129"/>
        <end position="147"/>
    </location>
</feature>
<evidence type="ECO:0000256" key="7">
    <source>
        <dbReference type="ARBA" id="ARBA00023136"/>
    </source>
</evidence>
<evidence type="ECO:0000256" key="6">
    <source>
        <dbReference type="ARBA" id="ARBA00022989"/>
    </source>
</evidence>
<name>A0A0D6ZED5_9BACI</name>
<evidence type="ECO:0000256" key="4">
    <source>
        <dbReference type="ARBA" id="ARBA00022960"/>
    </source>
</evidence>
<proteinExistence type="predicted"/>
<accession>A0A0D6ZED5</accession>
<keyword evidence="2" id="KW-1003">Cell membrane</keyword>
<dbReference type="PANTHER" id="PTHR47019">
    <property type="entry name" value="LIPID II FLIPPASE MURJ"/>
    <property type="match status" value="1"/>
</dbReference>
<dbReference type="GO" id="GO:0008360">
    <property type="term" value="P:regulation of cell shape"/>
    <property type="evidence" value="ECO:0007669"/>
    <property type="project" value="UniProtKB-KW"/>
</dbReference>
<evidence type="ECO:0000256" key="3">
    <source>
        <dbReference type="ARBA" id="ARBA00022692"/>
    </source>
</evidence>
<dbReference type="AlphaFoldDB" id="A0A0D6ZED5"/>
<keyword evidence="4" id="KW-0133">Cell shape</keyword>
<keyword evidence="6 8" id="KW-1133">Transmembrane helix</keyword>
<evidence type="ECO:0000256" key="8">
    <source>
        <dbReference type="SAM" id="Phobius"/>
    </source>
</evidence>
<dbReference type="GO" id="GO:0015648">
    <property type="term" value="F:lipid-linked peptidoglycan transporter activity"/>
    <property type="evidence" value="ECO:0007669"/>
    <property type="project" value="TreeGrafter"/>
</dbReference>
<dbReference type="OrthoDB" id="9804143at2"/>
<reference evidence="9 10" key="1">
    <citation type="submission" date="2015-01" db="EMBL/GenBank/DDBJ databases">
        <title>Draft genome sequences of the supercritical CO2 tolerant bacteria Bacillus subterraneus MITOT1 and Bacillus cereus MIT0214.</title>
        <authorList>
            <person name="Peet K.C."/>
            <person name="Thompson J.R."/>
        </authorList>
    </citation>
    <scope>NUCLEOTIDE SEQUENCE [LARGE SCALE GENOMIC DNA]</scope>
    <source>
        <strain evidence="9 10">MITOT1</strain>
    </source>
</reference>
<dbReference type="Proteomes" id="UP000032512">
    <property type="component" value="Unassembled WGS sequence"/>
</dbReference>
<feature type="transmembrane region" description="Helical" evidence="8">
    <location>
        <begin position="264"/>
        <end position="287"/>
    </location>
</feature>
<evidence type="ECO:0000256" key="5">
    <source>
        <dbReference type="ARBA" id="ARBA00022984"/>
    </source>
</evidence>
<feature type="transmembrane region" description="Helical" evidence="8">
    <location>
        <begin position="86"/>
        <end position="109"/>
    </location>
</feature>
<feature type="transmembrane region" description="Helical" evidence="8">
    <location>
        <begin position="159"/>
        <end position="175"/>
    </location>
</feature>
<keyword evidence="5" id="KW-0573">Peptidoglycan synthesis</keyword>
<evidence type="ECO:0000256" key="2">
    <source>
        <dbReference type="ARBA" id="ARBA00022475"/>
    </source>
</evidence>